<feature type="region of interest" description="Disordered" evidence="1">
    <location>
        <begin position="23"/>
        <end position="44"/>
    </location>
</feature>
<evidence type="ECO:0000313" key="3">
    <source>
        <dbReference type="Proteomes" id="UP001317779"/>
    </source>
</evidence>
<protein>
    <submittedName>
        <fullName evidence="2">Uncharacterized protein</fullName>
    </submittedName>
</protein>
<keyword evidence="3" id="KW-1185">Reference proteome</keyword>
<feature type="compositionally biased region" description="Low complexity" evidence="1">
    <location>
        <begin position="85"/>
        <end position="99"/>
    </location>
</feature>
<dbReference type="EMBL" id="AP027141">
    <property type="protein sequence ID" value="BDV31549.1"/>
    <property type="molecule type" value="Genomic_DNA"/>
</dbReference>
<feature type="region of interest" description="Disordered" evidence="1">
    <location>
        <begin position="85"/>
        <end position="114"/>
    </location>
</feature>
<sequence>MPIPATPAPPQRARAFAEQVRRRCAPRRARAAGRPVRSGGGGMPGLDQVLHLTARPLAVHEHRHAAAVTSVALRLSWTLRVDPARAASAPRATGAAPRGPGERGPVRGPAGGIDRTEMTMPARVVRVVPRAAHVETAAPIGGRARAVPAAPTPIDLAHRRTRGATASRRIVASVPLVHRAAPAAAAPSAVPASRPPVTPTAGLKWDGAGAVIPLPPLTSADIPQVVDRVVGEIDRRLTAARERRGWTA</sequence>
<gene>
    <name evidence="2" type="ORF">Microterr_22090</name>
</gene>
<evidence type="ECO:0000256" key="1">
    <source>
        <dbReference type="SAM" id="MobiDB-lite"/>
    </source>
</evidence>
<accession>A0ABM8E155</accession>
<proteinExistence type="predicted"/>
<dbReference type="Proteomes" id="UP001317779">
    <property type="component" value="Chromosome"/>
</dbReference>
<evidence type="ECO:0000313" key="2">
    <source>
        <dbReference type="EMBL" id="BDV31549.1"/>
    </source>
</evidence>
<dbReference type="RefSeq" id="WP_263797861.1">
    <property type="nucleotide sequence ID" value="NZ_AP027141.1"/>
</dbReference>
<organism evidence="2 3">
    <name type="scientific">Microbacterium terricola</name>
    <dbReference type="NCBI Taxonomy" id="344163"/>
    <lineage>
        <taxon>Bacteria</taxon>
        <taxon>Bacillati</taxon>
        <taxon>Actinomycetota</taxon>
        <taxon>Actinomycetes</taxon>
        <taxon>Micrococcales</taxon>
        <taxon>Microbacteriaceae</taxon>
        <taxon>Microbacterium</taxon>
    </lineage>
</organism>
<name>A0ABM8E155_9MICO</name>
<reference evidence="2 3" key="1">
    <citation type="submission" date="2022-12" db="EMBL/GenBank/DDBJ databases">
        <title>Microbacterium terricola strain KV-448 chromosome, complete genome.</title>
        <authorList>
            <person name="Oshima T."/>
            <person name="Moriya T."/>
            <person name="Bessho Y."/>
        </authorList>
    </citation>
    <scope>NUCLEOTIDE SEQUENCE [LARGE SCALE GENOMIC DNA]</scope>
    <source>
        <strain evidence="2 3">KV-448</strain>
    </source>
</reference>